<accession>A0ABV2UJS1</accession>
<name>A0ABV2UJS1_9ACTN</name>
<proteinExistence type="predicted"/>
<evidence type="ECO:0000313" key="1">
    <source>
        <dbReference type="EMBL" id="MET8438100.1"/>
    </source>
</evidence>
<dbReference type="Proteomes" id="UP001550044">
    <property type="component" value="Unassembled WGS sequence"/>
</dbReference>
<comment type="caution">
    <text evidence="1">The sequence shown here is derived from an EMBL/GenBank/DDBJ whole genome shotgun (WGS) entry which is preliminary data.</text>
</comment>
<reference evidence="1 2" key="1">
    <citation type="submission" date="2024-06" db="EMBL/GenBank/DDBJ databases">
        <title>The Natural Products Discovery Center: Release of the First 8490 Sequenced Strains for Exploring Actinobacteria Biosynthetic Diversity.</title>
        <authorList>
            <person name="Kalkreuter E."/>
            <person name="Kautsar S.A."/>
            <person name="Yang D."/>
            <person name="Bader C.D."/>
            <person name="Teijaro C.N."/>
            <person name="Fluegel L."/>
            <person name="Davis C.M."/>
            <person name="Simpson J.R."/>
            <person name="Lauterbach L."/>
            <person name="Steele A.D."/>
            <person name="Gui C."/>
            <person name="Meng S."/>
            <person name="Li G."/>
            <person name="Viehrig K."/>
            <person name="Ye F."/>
            <person name="Su P."/>
            <person name="Kiefer A.F."/>
            <person name="Nichols A."/>
            <person name="Cepeda A.J."/>
            <person name="Yan W."/>
            <person name="Fan B."/>
            <person name="Jiang Y."/>
            <person name="Adhikari A."/>
            <person name="Zheng C.-J."/>
            <person name="Schuster L."/>
            <person name="Cowan T.M."/>
            <person name="Smanski M.J."/>
            <person name="Chevrette M.G."/>
            <person name="De Carvalho L.P.S."/>
            <person name="Shen B."/>
        </authorList>
    </citation>
    <scope>NUCLEOTIDE SEQUENCE [LARGE SCALE GENOMIC DNA]</scope>
    <source>
        <strain evidence="1 2">NPDC005137</strain>
    </source>
</reference>
<dbReference type="EMBL" id="JBEXIP010000050">
    <property type="protein sequence ID" value="MET8438100.1"/>
    <property type="molecule type" value="Genomic_DNA"/>
</dbReference>
<organism evidence="1 2">
    <name type="scientific">Streptomyces sp. 900116325</name>
    <dbReference type="NCBI Taxonomy" id="3154295"/>
    <lineage>
        <taxon>Bacteria</taxon>
        <taxon>Bacillati</taxon>
        <taxon>Actinomycetota</taxon>
        <taxon>Actinomycetes</taxon>
        <taxon>Kitasatosporales</taxon>
        <taxon>Streptomycetaceae</taxon>
        <taxon>Streptomyces</taxon>
    </lineage>
</organism>
<protein>
    <submittedName>
        <fullName evidence="1">Uncharacterized protein</fullName>
    </submittedName>
</protein>
<dbReference type="RefSeq" id="WP_355791203.1">
    <property type="nucleotide sequence ID" value="NZ_JBEXEF010000045.1"/>
</dbReference>
<keyword evidence="2" id="KW-1185">Reference proteome</keyword>
<sequence length="43" mass="4556">MEEGGKEGPIGPSEAGLVDLTLQDGQLVAQRQNLDVLVDVAHR</sequence>
<evidence type="ECO:0000313" key="2">
    <source>
        <dbReference type="Proteomes" id="UP001550044"/>
    </source>
</evidence>
<gene>
    <name evidence="1" type="ORF">ABZV61_36245</name>
</gene>